<keyword evidence="2" id="KW-1185">Reference proteome</keyword>
<dbReference type="Proteomes" id="UP000027730">
    <property type="component" value="Unassembled WGS sequence"/>
</dbReference>
<dbReference type="RefSeq" id="XP_013422234.1">
    <property type="nucleotide sequence ID" value="XM_013566780.1"/>
</dbReference>
<reference evidence="1 2" key="1">
    <citation type="journal article" date="2014" name="BMC Genomics">
        <title>Genome sequencing of four Aureobasidium pullulans varieties: biotechnological potential, stress tolerance, and description of new species.</title>
        <authorList>
            <person name="Gostin Ar C."/>
            <person name="Ohm R.A."/>
            <person name="Kogej T."/>
            <person name="Sonjak S."/>
            <person name="Turk M."/>
            <person name="Zajc J."/>
            <person name="Zalar P."/>
            <person name="Grube M."/>
            <person name="Sun H."/>
            <person name="Han J."/>
            <person name="Sharma A."/>
            <person name="Chiniquy J."/>
            <person name="Ngan C.Y."/>
            <person name="Lipzen A."/>
            <person name="Barry K."/>
            <person name="Grigoriev I.V."/>
            <person name="Gunde-Cimerman N."/>
        </authorList>
    </citation>
    <scope>NUCLEOTIDE SEQUENCE [LARGE SCALE GENOMIC DNA]</scope>
    <source>
        <strain evidence="1 2">CBS 147.97</strain>
    </source>
</reference>
<accession>A0A074X071</accession>
<evidence type="ECO:0000313" key="1">
    <source>
        <dbReference type="EMBL" id="KEQ68051.1"/>
    </source>
</evidence>
<sequence length="166" mass="18331">MADLSGIRVLRVSILNGGDNGQRVKAGDILEKSACESESAYCSSGILCLEETLRREVPRAIWLLRGSLDALGRLANPYRCFSSQPSILVTLFSIEPHDNSFAHSTAWFIKMVCILQARNHQRSRKRSFGEVFAESLVSETITVAMSSFLAFVDFVRLMDGSPAASR</sequence>
<proteinExistence type="predicted"/>
<dbReference type="GeneID" id="25414436"/>
<gene>
    <name evidence="1" type="ORF">M436DRAFT_68492</name>
</gene>
<dbReference type="AlphaFoldDB" id="A0A074X071"/>
<name>A0A074X071_9PEZI</name>
<evidence type="ECO:0000313" key="2">
    <source>
        <dbReference type="Proteomes" id="UP000027730"/>
    </source>
</evidence>
<organism evidence="1 2">
    <name type="scientific">Aureobasidium namibiae CBS 147.97</name>
    <dbReference type="NCBI Taxonomy" id="1043004"/>
    <lineage>
        <taxon>Eukaryota</taxon>
        <taxon>Fungi</taxon>
        <taxon>Dikarya</taxon>
        <taxon>Ascomycota</taxon>
        <taxon>Pezizomycotina</taxon>
        <taxon>Dothideomycetes</taxon>
        <taxon>Dothideomycetidae</taxon>
        <taxon>Dothideales</taxon>
        <taxon>Saccotheciaceae</taxon>
        <taxon>Aureobasidium</taxon>
    </lineage>
</organism>
<protein>
    <submittedName>
        <fullName evidence="1">Uncharacterized protein</fullName>
    </submittedName>
</protein>
<dbReference type="HOGENOM" id="CLU_1602363_0_0_1"/>
<dbReference type="EMBL" id="KL584743">
    <property type="protein sequence ID" value="KEQ68051.1"/>
    <property type="molecule type" value="Genomic_DNA"/>
</dbReference>